<dbReference type="AlphaFoldDB" id="A0A1G9FQB8"/>
<dbReference type="RefSeq" id="WP_175488695.1">
    <property type="nucleotide sequence ID" value="NZ_FNGI01000001.1"/>
</dbReference>
<sequence length="47" mass="5140">MHDQRDENAVEHGTSSPILIAAAWALVMIPLAWGLLSTLQKALLLFP</sequence>
<feature type="transmembrane region" description="Helical" evidence="1">
    <location>
        <begin position="18"/>
        <end position="36"/>
    </location>
</feature>
<evidence type="ECO:0008006" key="4">
    <source>
        <dbReference type="Google" id="ProtNLM"/>
    </source>
</evidence>
<protein>
    <recommendedName>
        <fullName evidence="4">Oxalate:formate antiporter</fullName>
    </recommendedName>
</protein>
<dbReference type="Proteomes" id="UP000198654">
    <property type="component" value="Unassembled WGS sequence"/>
</dbReference>
<accession>A0A1G9FQB8</accession>
<reference evidence="2 3" key="1">
    <citation type="submission" date="2016-10" db="EMBL/GenBank/DDBJ databases">
        <authorList>
            <person name="de Groot N.N."/>
        </authorList>
    </citation>
    <scope>NUCLEOTIDE SEQUENCE [LARGE SCALE GENOMIC DNA]</scope>
    <source>
        <strain evidence="2 3">DSM 14789</strain>
    </source>
</reference>
<evidence type="ECO:0000256" key="1">
    <source>
        <dbReference type="SAM" id="Phobius"/>
    </source>
</evidence>
<dbReference type="EMBL" id="FNGI01000001">
    <property type="protein sequence ID" value="SDK90557.1"/>
    <property type="molecule type" value="Genomic_DNA"/>
</dbReference>
<evidence type="ECO:0000313" key="2">
    <source>
        <dbReference type="EMBL" id="SDK90557.1"/>
    </source>
</evidence>
<name>A0A1G9FQB8_9GAMM</name>
<gene>
    <name evidence="2" type="ORF">SAMN05661010_00476</name>
</gene>
<organism evidence="2 3">
    <name type="scientific">Modicisalibacter muralis</name>
    <dbReference type="NCBI Taxonomy" id="119000"/>
    <lineage>
        <taxon>Bacteria</taxon>
        <taxon>Pseudomonadati</taxon>
        <taxon>Pseudomonadota</taxon>
        <taxon>Gammaproteobacteria</taxon>
        <taxon>Oceanospirillales</taxon>
        <taxon>Halomonadaceae</taxon>
        <taxon>Modicisalibacter</taxon>
    </lineage>
</organism>
<keyword evidence="3" id="KW-1185">Reference proteome</keyword>
<evidence type="ECO:0000313" key="3">
    <source>
        <dbReference type="Proteomes" id="UP000198654"/>
    </source>
</evidence>
<keyword evidence="1" id="KW-0472">Membrane</keyword>
<keyword evidence="1" id="KW-1133">Transmembrane helix</keyword>
<keyword evidence="1" id="KW-0812">Transmembrane</keyword>
<proteinExistence type="predicted"/>